<proteinExistence type="inferred from homology"/>
<dbReference type="PANTHER" id="PTHR48098">
    <property type="entry name" value="ENTEROCHELIN ESTERASE-RELATED"/>
    <property type="match status" value="1"/>
</dbReference>
<comment type="caution">
    <text evidence="6">The sequence shown here is derived from an EMBL/GenBank/DDBJ whole genome shotgun (WGS) entry which is preliminary data.</text>
</comment>
<evidence type="ECO:0000259" key="5">
    <source>
        <dbReference type="Pfam" id="PF11806"/>
    </source>
</evidence>
<dbReference type="SUPFAM" id="SSF81296">
    <property type="entry name" value="E set domains"/>
    <property type="match status" value="1"/>
</dbReference>
<keyword evidence="3" id="KW-0378">Hydrolase</keyword>
<dbReference type="InterPro" id="IPR013783">
    <property type="entry name" value="Ig-like_fold"/>
</dbReference>
<evidence type="ECO:0000313" key="6">
    <source>
        <dbReference type="EMBL" id="RED02098.1"/>
    </source>
</evidence>
<dbReference type="EMBL" id="QRDL01000005">
    <property type="protein sequence ID" value="RED02098.1"/>
    <property type="molecule type" value="Genomic_DNA"/>
</dbReference>
<dbReference type="InterPro" id="IPR029058">
    <property type="entry name" value="AB_hydrolase_fold"/>
</dbReference>
<sequence>MQAMTILATMYLDAMKDSLFQRDDVGSEPWWQAVACRGTPLIEPTADGRYRLTFVWRDPEGLAGRSGTQRVWLNITGVTDHHQPGLPQSLRRLPGTDVWAWETELDGRWRGSYCLIPSGEPAPFEGEAQPDLQGIRLWWRSVFPLAQADRLNPRRAWQGGRGLAVSGVHLPEAPAQPAWTAFDADRSLAPTAWPSLQQYEWQSARLGNSRPVWVFATGNTTPLERPLAILLDGQFWAQTMPVGAPLQQLTAAGQLPEAVYLLIDNSDRALRSSELPCNPEFWLALQEELLPQVRDWAPHAQSSSTTVVAGQSFGGLAALYAALHWPERFGCALSQSGSFWWPQRGALGRLFEALASGQGSTHPLRLFIEAGLREPAILEASRALVPRLREQGHVLDYREIDGGHDALWWRGGLLDGLVQLWRPRVAADAQR</sequence>
<name>A0A3D9EG62_ECTOL</name>
<dbReference type="InterPro" id="IPR000801">
    <property type="entry name" value="Esterase-like"/>
</dbReference>
<dbReference type="InterPro" id="IPR014756">
    <property type="entry name" value="Ig_E-set"/>
</dbReference>
<feature type="domain" description="Enterochelin esterase N-terminal" evidence="5">
    <location>
        <begin position="52"/>
        <end position="179"/>
    </location>
</feature>
<evidence type="ECO:0000256" key="3">
    <source>
        <dbReference type="ARBA" id="ARBA00022801"/>
    </source>
</evidence>
<organism evidence="6 7">
    <name type="scientific">Ectopseudomonas oleovorans</name>
    <name type="common">Pseudomonas oleovorans</name>
    <dbReference type="NCBI Taxonomy" id="301"/>
    <lineage>
        <taxon>Bacteria</taxon>
        <taxon>Pseudomonadati</taxon>
        <taxon>Pseudomonadota</taxon>
        <taxon>Gammaproteobacteria</taxon>
        <taxon>Pseudomonadales</taxon>
        <taxon>Pseudomonadaceae</taxon>
        <taxon>Ectopseudomonas</taxon>
    </lineage>
</organism>
<dbReference type="Pfam" id="PF00756">
    <property type="entry name" value="Esterase"/>
    <property type="match status" value="1"/>
</dbReference>
<evidence type="ECO:0000256" key="2">
    <source>
        <dbReference type="ARBA" id="ARBA00022490"/>
    </source>
</evidence>
<dbReference type="Gene3D" id="2.60.40.10">
    <property type="entry name" value="Immunoglobulins"/>
    <property type="match status" value="1"/>
</dbReference>
<evidence type="ECO:0000256" key="1">
    <source>
        <dbReference type="ARBA" id="ARBA00004496"/>
    </source>
</evidence>
<comment type="subcellular location">
    <subcellularLocation>
        <location evidence="1">Cytoplasm</location>
    </subcellularLocation>
</comment>
<evidence type="ECO:0000313" key="7">
    <source>
        <dbReference type="Proteomes" id="UP000256988"/>
    </source>
</evidence>
<dbReference type="Gene3D" id="3.40.50.1820">
    <property type="entry name" value="alpha/beta hydrolase"/>
    <property type="match status" value="1"/>
</dbReference>
<gene>
    <name evidence="6" type="ORF">DFO60_3725</name>
</gene>
<comment type="similarity">
    <text evidence="4">Belongs to the Fes family.</text>
</comment>
<dbReference type="InterPro" id="IPR021764">
    <property type="entry name" value="Enterochelin_esterase_N"/>
</dbReference>
<dbReference type="GO" id="GO:0008849">
    <property type="term" value="F:enterochelin esterase activity"/>
    <property type="evidence" value="ECO:0007669"/>
    <property type="project" value="InterPro"/>
</dbReference>
<keyword evidence="2" id="KW-0963">Cytoplasm</keyword>
<dbReference type="GO" id="GO:0005506">
    <property type="term" value="F:iron ion binding"/>
    <property type="evidence" value="ECO:0007669"/>
    <property type="project" value="InterPro"/>
</dbReference>
<dbReference type="PANTHER" id="PTHR48098:SF3">
    <property type="entry name" value="IRON(III) ENTEROBACTIN ESTERASE"/>
    <property type="match status" value="1"/>
</dbReference>
<dbReference type="GO" id="GO:0005737">
    <property type="term" value="C:cytoplasm"/>
    <property type="evidence" value="ECO:0007669"/>
    <property type="project" value="UniProtKB-SubCell"/>
</dbReference>
<dbReference type="Proteomes" id="UP000256988">
    <property type="component" value="Unassembled WGS sequence"/>
</dbReference>
<reference evidence="6 7" key="1">
    <citation type="submission" date="2018-07" db="EMBL/GenBank/DDBJ databases">
        <title>Genome sequencing of rice bacterial endophytes.</title>
        <authorList>
            <person name="Venturi V."/>
        </authorList>
    </citation>
    <scope>NUCLEOTIDE SEQUENCE [LARGE SCALE GENOMIC DNA]</scope>
    <source>
        <strain evidence="6 7">AG1002</strain>
    </source>
</reference>
<dbReference type="SUPFAM" id="SSF53474">
    <property type="entry name" value="alpha/beta-Hydrolases"/>
    <property type="match status" value="1"/>
</dbReference>
<dbReference type="InterPro" id="IPR050583">
    <property type="entry name" value="Mycobacterial_A85_antigen"/>
</dbReference>
<dbReference type="GO" id="GO:0006826">
    <property type="term" value="P:iron ion transport"/>
    <property type="evidence" value="ECO:0007669"/>
    <property type="project" value="InterPro"/>
</dbReference>
<accession>A0A3D9EG62</accession>
<dbReference type="AlphaFoldDB" id="A0A3D9EG62"/>
<protein>
    <submittedName>
        <fullName evidence="6">Enterochelin esterase family protein</fullName>
    </submittedName>
</protein>
<evidence type="ECO:0000256" key="4">
    <source>
        <dbReference type="ARBA" id="ARBA00024201"/>
    </source>
</evidence>
<dbReference type="Pfam" id="PF11806">
    <property type="entry name" value="Enterochelin_N"/>
    <property type="match status" value="1"/>
</dbReference>
<dbReference type="NCBIfam" id="NF007758">
    <property type="entry name" value="PRK10439.1"/>
    <property type="match status" value="1"/>
</dbReference>